<dbReference type="Proteomes" id="UP000464314">
    <property type="component" value="Chromosome"/>
</dbReference>
<evidence type="ECO:0000313" key="3">
    <source>
        <dbReference type="Proteomes" id="UP000464314"/>
    </source>
</evidence>
<keyword evidence="1" id="KW-1133">Transmembrane helix</keyword>
<accession>A0A6P1THZ1</accession>
<evidence type="ECO:0000313" key="2">
    <source>
        <dbReference type="EMBL" id="QHQ60830.1"/>
    </source>
</evidence>
<keyword evidence="3" id="KW-1185">Reference proteome</keyword>
<organism evidence="2 3">
    <name type="scientific">Anaerocolumna sedimenticola</name>
    <dbReference type="NCBI Taxonomy" id="2696063"/>
    <lineage>
        <taxon>Bacteria</taxon>
        <taxon>Bacillati</taxon>
        <taxon>Bacillota</taxon>
        <taxon>Clostridia</taxon>
        <taxon>Lachnospirales</taxon>
        <taxon>Lachnospiraceae</taxon>
        <taxon>Anaerocolumna</taxon>
    </lineage>
</organism>
<dbReference type="AlphaFoldDB" id="A0A6P1THZ1"/>
<evidence type="ECO:0008006" key="4">
    <source>
        <dbReference type="Google" id="ProtNLM"/>
    </source>
</evidence>
<dbReference type="KEGG" id="anr:Ana3638_08670"/>
<protein>
    <recommendedName>
        <fullName evidence="4">Single cache domain-containing protein</fullName>
    </recommendedName>
</protein>
<feature type="transmembrane region" description="Helical" evidence="1">
    <location>
        <begin position="21"/>
        <end position="43"/>
    </location>
</feature>
<proteinExistence type="predicted"/>
<gene>
    <name evidence="2" type="ORF">Ana3638_08670</name>
</gene>
<keyword evidence="1" id="KW-0472">Membrane</keyword>
<name>A0A6P1THZ1_9FIRM</name>
<sequence length="192" mass="22331">MRNGGNEFKRDIRMSLQQKALLMLIILLLFFCMMFIITTSIIIKKTEDDFKARTSETAVNNVVSTIRASLVNYNYLTRLIMLNDRVVSYLKMKETDRETIYDARESINEIQSLYSYIDSVYIFRNDGEHVSTGIGEYTIEINSIERSNILEARGATVISINGNGTIRKKEVNRYLLCHVQYMILIHKSFWVC</sequence>
<dbReference type="EMBL" id="CP048000">
    <property type="protein sequence ID" value="QHQ60830.1"/>
    <property type="molecule type" value="Genomic_DNA"/>
</dbReference>
<dbReference type="RefSeq" id="WP_161837660.1">
    <property type="nucleotide sequence ID" value="NZ_CP048000.1"/>
</dbReference>
<keyword evidence="1" id="KW-0812">Transmembrane</keyword>
<reference evidence="2 3" key="1">
    <citation type="submission" date="2020-01" db="EMBL/GenBank/DDBJ databases">
        <title>Genome analysis of Anaerocolumna sp. CBA3638.</title>
        <authorList>
            <person name="Kim J."/>
            <person name="Roh S.W."/>
        </authorList>
    </citation>
    <scope>NUCLEOTIDE SEQUENCE [LARGE SCALE GENOMIC DNA]</scope>
    <source>
        <strain evidence="2 3">CBA3638</strain>
    </source>
</reference>
<evidence type="ECO:0000256" key="1">
    <source>
        <dbReference type="SAM" id="Phobius"/>
    </source>
</evidence>